<dbReference type="Pfam" id="PF02875">
    <property type="entry name" value="Mur_ligase_C"/>
    <property type="match status" value="1"/>
</dbReference>
<evidence type="ECO:0000256" key="13">
    <source>
        <dbReference type="ARBA" id="ARBA00022909"/>
    </source>
</evidence>
<dbReference type="Proteomes" id="UP001178148">
    <property type="component" value="Unassembled WGS sequence"/>
</dbReference>
<evidence type="ECO:0000256" key="8">
    <source>
        <dbReference type="ARBA" id="ARBA00022598"/>
    </source>
</evidence>
<evidence type="ECO:0000256" key="16">
    <source>
        <dbReference type="ARBA" id="ARBA00032510"/>
    </source>
</evidence>
<dbReference type="EC" id="6.3.2.17" evidence="6"/>
<dbReference type="GO" id="GO:0004326">
    <property type="term" value="F:tetrahydrofolylpolyglutamate synthase activity"/>
    <property type="evidence" value="ECO:0007669"/>
    <property type="project" value="UniProtKB-EC"/>
</dbReference>
<evidence type="ECO:0000256" key="14">
    <source>
        <dbReference type="ARBA" id="ARBA00030048"/>
    </source>
</evidence>
<keyword evidence="9" id="KW-0479">Metal-binding</keyword>
<evidence type="ECO:0000256" key="10">
    <source>
        <dbReference type="ARBA" id="ARBA00022741"/>
    </source>
</evidence>
<comment type="catalytic activity">
    <reaction evidence="20">
        <text>7,8-dihydropteroate + L-glutamate + ATP = 7,8-dihydrofolate + ADP + phosphate + H(+)</text>
        <dbReference type="Rhea" id="RHEA:23584"/>
        <dbReference type="ChEBI" id="CHEBI:15378"/>
        <dbReference type="ChEBI" id="CHEBI:17839"/>
        <dbReference type="ChEBI" id="CHEBI:29985"/>
        <dbReference type="ChEBI" id="CHEBI:30616"/>
        <dbReference type="ChEBI" id="CHEBI:43474"/>
        <dbReference type="ChEBI" id="CHEBI:57451"/>
        <dbReference type="ChEBI" id="CHEBI:456216"/>
        <dbReference type="EC" id="6.3.2.12"/>
    </reaction>
</comment>
<keyword evidence="10 21" id="KW-0547">Nucleotide-binding</keyword>
<comment type="catalytic activity">
    <reaction evidence="18">
        <text>10-formyltetrahydrofolyl-(gamma-L-Glu)(n) + L-glutamate + ATP = 10-formyltetrahydrofolyl-(gamma-L-Glu)(n+1) + ADP + phosphate + H(+)</text>
        <dbReference type="Rhea" id="RHEA:51904"/>
        <dbReference type="Rhea" id="RHEA-COMP:13088"/>
        <dbReference type="Rhea" id="RHEA-COMP:14300"/>
        <dbReference type="ChEBI" id="CHEBI:15378"/>
        <dbReference type="ChEBI" id="CHEBI:29985"/>
        <dbReference type="ChEBI" id="CHEBI:30616"/>
        <dbReference type="ChEBI" id="CHEBI:43474"/>
        <dbReference type="ChEBI" id="CHEBI:134413"/>
        <dbReference type="ChEBI" id="CHEBI:456216"/>
        <dbReference type="EC" id="6.3.2.17"/>
    </reaction>
</comment>
<organism evidence="24 25">
    <name type="scientific">Candidatus Endonucleibacter bathymodioli</name>
    <dbReference type="NCBI Taxonomy" id="539814"/>
    <lineage>
        <taxon>Bacteria</taxon>
        <taxon>Pseudomonadati</taxon>
        <taxon>Pseudomonadota</taxon>
        <taxon>Gammaproteobacteria</taxon>
        <taxon>Oceanospirillales</taxon>
        <taxon>Endozoicomonadaceae</taxon>
        <taxon>Candidatus Endonucleibacter</taxon>
    </lineage>
</organism>
<dbReference type="PANTHER" id="PTHR11136:SF0">
    <property type="entry name" value="DIHYDROFOLATE SYNTHETASE-RELATED"/>
    <property type="match status" value="1"/>
</dbReference>
<comment type="function">
    <text evidence="1">Functions in two distinct reactions of the de novo folate biosynthetic pathway. Catalyzes the addition of a glutamate residue to dihydropteroate (7,8-dihydropteroate or H2Pte) to form dihydrofolate (7,8-dihydrofolate monoglutamate or H2Pte-Glu). Also catalyzes successive additions of L-glutamate to tetrahydrofolate or 10-formyltetrahydrofolate or 5,10-methylenetetrahydrofolate, leading to folylpolyglutamate derivatives.</text>
</comment>
<evidence type="ECO:0000259" key="22">
    <source>
        <dbReference type="Pfam" id="PF02875"/>
    </source>
</evidence>
<gene>
    <name evidence="24" type="primary">folC</name>
    <name evidence="24" type="ORF">QS748_06755</name>
</gene>
<dbReference type="NCBIfam" id="NF008101">
    <property type="entry name" value="PRK10846.1"/>
    <property type="match status" value="1"/>
</dbReference>
<dbReference type="GO" id="GO:0046656">
    <property type="term" value="P:folic acid biosynthetic process"/>
    <property type="evidence" value="ECO:0007669"/>
    <property type="project" value="UniProtKB-KW"/>
</dbReference>
<evidence type="ECO:0000313" key="24">
    <source>
        <dbReference type="EMBL" id="MDP0588891.1"/>
    </source>
</evidence>
<dbReference type="InterPro" id="IPR013221">
    <property type="entry name" value="Mur_ligase_cen"/>
</dbReference>
<dbReference type="GO" id="GO:0005737">
    <property type="term" value="C:cytoplasm"/>
    <property type="evidence" value="ECO:0007669"/>
    <property type="project" value="TreeGrafter"/>
</dbReference>
<dbReference type="Gene3D" id="3.40.1190.10">
    <property type="entry name" value="Mur-like, catalytic domain"/>
    <property type="match status" value="1"/>
</dbReference>
<dbReference type="InterPro" id="IPR036615">
    <property type="entry name" value="Mur_ligase_C_dom_sf"/>
</dbReference>
<dbReference type="InterPro" id="IPR018109">
    <property type="entry name" value="Folylpolyglutamate_synth_CS"/>
</dbReference>
<dbReference type="SUPFAM" id="SSF53623">
    <property type="entry name" value="MurD-like peptide ligases, catalytic domain"/>
    <property type="match status" value="1"/>
</dbReference>
<evidence type="ECO:0000256" key="4">
    <source>
        <dbReference type="ARBA" id="ARBA00008276"/>
    </source>
</evidence>
<evidence type="ECO:0000256" key="9">
    <source>
        <dbReference type="ARBA" id="ARBA00022723"/>
    </source>
</evidence>
<dbReference type="SUPFAM" id="SSF53244">
    <property type="entry name" value="MurD-like peptide ligases, peptide-binding domain"/>
    <property type="match status" value="1"/>
</dbReference>
<protein>
    <recommendedName>
        <fullName evidence="7">Dihydrofolate synthase/folylpolyglutamate synthase</fullName>
        <ecNumber evidence="5">6.3.2.12</ecNumber>
        <ecNumber evidence="6">6.3.2.17</ecNumber>
    </recommendedName>
    <alternativeName>
        <fullName evidence="16">Folylpoly-gamma-glutamate synthetase-dihydrofolate synthetase</fullName>
    </alternativeName>
    <alternativeName>
        <fullName evidence="14">Folylpolyglutamate synthetase</fullName>
    </alternativeName>
    <alternativeName>
        <fullName evidence="15">Tetrahydrofolylpolyglutamate synthase</fullName>
    </alternativeName>
</protein>
<dbReference type="GO" id="GO:0046872">
    <property type="term" value="F:metal ion binding"/>
    <property type="evidence" value="ECO:0007669"/>
    <property type="project" value="UniProtKB-KW"/>
</dbReference>
<dbReference type="InterPro" id="IPR004101">
    <property type="entry name" value="Mur_ligase_C"/>
</dbReference>
<comment type="pathway">
    <text evidence="2">Cofactor biosynthesis; tetrahydrofolate biosynthesis; 7,8-dihydrofolate from 2-amino-4-hydroxy-6-hydroxymethyl-7,8-dihydropteridine diphosphate and 4-aminobenzoate: step 2/2.</text>
</comment>
<evidence type="ECO:0000256" key="2">
    <source>
        <dbReference type="ARBA" id="ARBA00004799"/>
    </source>
</evidence>
<comment type="pathway">
    <text evidence="3">Cofactor biosynthesis; tetrahydrofolylpolyglutamate biosynthesis.</text>
</comment>
<evidence type="ECO:0000256" key="5">
    <source>
        <dbReference type="ARBA" id="ARBA00013023"/>
    </source>
</evidence>
<keyword evidence="13" id="KW-0289">Folate biosynthesis</keyword>
<evidence type="ECO:0000256" key="6">
    <source>
        <dbReference type="ARBA" id="ARBA00013025"/>
    </source>
</evidence>
<evidence type="ECO:0000313" key="25">
    <source>
        <dbReference type="Proteomes" id="UP001178148"/>
    </source>
</evidence>
<evidence type="ECO:0000256" key="7">
    <source>
        <dbReference type="ARBA" id="ARBA00019357"/>
    </source>
</evidence>
<accession>A0AA90NY30</accession>
<dbReference type="GO" id="GO:0008841">
    <property type="term" value="F:dihydrofolate synthase activity"/>
    <property type="evidence" value="ECO:0007669"/>
    <property type="project" value="UniProtKB-EC"/>
</dbReference>
<dbReference type="Gene3D" id="3.90.190.20">
    <property type="entry name" value="Mur ligase, C-terminal domain"/>
    <property type="match status" value="1"/>
</dbReference>
<keyword evidence="11 21" id="KW-0067">ATP-binding</keyword>
<evidence type="ECO:0000256" key="12">
    <source>
        <dbReference type="ARBA" id="ARBA00022842"/>
    </source>
</evidence>
<dbReference type="InterPro" id="IPR036565">
    <property type="entry name" value="Mur-like_cat_sf"/>
</dbReference>
<evidence type="ECO:0000256" key="11">
    <source>
        <dbReference type="ARBA" id="ARBA00022840"/>
    </source>
</evidence>
<evidence type="ECO:0000256" key="21">
    <source>
        <dbReference type="PIRNR" id="PIRNR001563"/>
    </source>
</evidence>
<comment type="catalytic activity">
    <reaction evidence="19">
        <text>(6R)-5,10-methylenetetrahydrofolyl-(gamma-L-Glu)(n) + L-glutamate + ATP = (6R)-5,10-methylenetetrahydrofolyl-(gamma-L-Glu)(n+1) + ADP + phosphate + H(+)</text>
        <dbReference type="Rhea" id="RHEA:51912"/>
        <dbReference type="Rhea" id="RHEA-COMP:13257"/>
        <dbReference type="Rhea" id="RHEA-COMP:13258"/>
        <dbReference type="ChEBI" id="CHEBI:15378"/>
        <dbReference type="ChEBI" id="CHEBI:29985"/>
        <dbReference type="ChEBI" id="CHEBI:30616"/>
        <dbReference type="ChEBI" id="CHEBI:43474"/>
        <dbReference type="ChEBI" id="CHEBI:136572"/>
        <dbReference type="ChEBI" id="CHEBI:456216"/>
        <dbReference type="EC" id="6.3.2.17"/>
    </reaction>
</comment>
<dbReference type="PIRSF" id="PIRSF001563">
    <property type="entry name" value="Folylpolyglu_synth"/>
    <property type="match status" value="1"/>
</dbReference>
<dbReference type="Pfam" id="PF08245">
    <property type="entry name" value="Mur_ligase_M"/>
    <property type="match status" value="1"/>
</dbReference>
<dbReference type="InterPro" id="IPR001645">
    <property type="entry name" value="Folylpolyglutamate_synth"/>
</dbReference>
<sequence length="428" mass="46607">MTQTALFDSLPQWLGWLETTRHESEIELDLERIRSVAASVGLLNPAPFIITVAGTNGKGSTVALLESILLAAGYKVGVTSSPHFLCFNERVRINGFLLDDKTLCSAFRVIERGCGATWLTYFEFGTLVAASCFKNSLLDFVILEVGLGGRLDASNVFDSDVAVISTIGFDHKEWLGYSLEAIGREKAGIIREGKPVVYGAETMPISIGEYCTRLKAPLFRRGHAFDALEQDGFWSWSGVSAEGEAVKADKLPLPALELDNAVTVLQVLQFLPKVVDRQAIVSGIKSAYLLGRAQRVTWRNDKGLMIDVMLDVSHNPQSVERLVAKLEKEPVFGTTKAVLAMCSDKDYVSVIDLLSLHIDSWVITEFDSPRALSVEVLVKALERTSSLVTVSSDVVSGFMEVVNESVAGDLVLVTGSFMTVAPVLALLQ</sequence>
<keyword evidence="8 21" id="KW-0436">Ligase</keyword>
<evidence type="ECO:0000256" key="20">
    <source>
        <dbReference type="ARBA" id="ARBA00049161"/>
    </source>
</evidence>
<keyword evidence="12" id="KW-0460">Magnesium</keyword>
<comment type="similarity">
    <text evidence="4 21">Belongs to the folylpolyglutamate synthase family.</text>
</comment>
<dbReference type="EC" id="6.3.2.12" evidence="5"/>
<evidence type="ECO:0000256" key="19">
    <source>
        <dbReference type="ARBA" id="ARBA00049035"/>
    </source>
</evidence>
<dbReference type="AlphaFoldDB" id="A0AA90NY30"/>
<reference evidence="24 25" key="1">
    <citation type="journal article" date="2023" name="bioRxiv">
        <title>An intranuclear bacterial parasite of deep-sea mussels expresses apoptosis inhibitors acquired from its host.</title>
        <authorList>
            <person name="Gonzalez Porras M.A."/>
            <person name="Assie A."/>
            <person name="Tietjen M."/>
            <person name="Violette M."/>
            <person name="Kleiner M."/>
            <person name="Gruber-Vodicka H."/>
            <person name="Dubilier N."/>
            <person name="Leisch N."/>
        </authorList>
    </citation>
    <scope>NUCLEOTIDE SEQUENCE [LARGE SCALE GENOMIC DNA]</scope>
    <source>
        <strain evidence="24">IAP13</strain>
    </source>
</reference>
<evidence type="ECO:0000256" key="15">
    <source>
        <dbReference type="ARBA" id="ARBA00030592"/>
    </source>
</evidence>
<dbReference type="PROSITE" id="PS01011">
    <property type="entry name" value="FOLYLPOLYGLU_SYNT_1"/>
    <property type="match status" value="1"/>
</dbReference>
<keyword evidence="25" id="KW-1185">Reference proteome</keyword>
<comment type="catalytic activity">
    <reaction evidence="17">
        <text>(6S)-5,6,7,8-tetrahydrofolyl-(gamma-L-Glu)(n) + L-glutamate + ATP = (6S)-5,6,7,8-tetrahydrofolyl-(gamma-L-Glu)(n+1) + ADP + phosphate + H(+)</text>
        <dbReference type="Rhea" id="RHEA:10580"/>
        <dbReference type="Rhea" id="RHEA-COMP:14738"/>
        <dbReference type="Rhea" id="RHEA-COMP:14740"/>
        <dbReference type="ChEBI" id="CHEBI:15378"/>
        <dbReference type="ChEBI" id="CHEBI:29985"/>
        <dbReference type="ChEBI" id="CHEBI:30616"/>
        <dbReference type="ChEBI" id="CHEBI:43474"/>
        <dbReference type="ChEBI" id="CHEBI:141005"/>
        <dbReference type="ChEBI" id="CHEBI:456216"/>
        <dbReference type="EC" id="6.3.2.17"/>
    </reaction>
</comment>
<name>A0AA90NY30_9GAMM</name>
<evidence type="ECO:0000256" key="17">
    <source>
        <dbReference type="ARBA" id="ARBA00047493"/>
    </source>
</evidence>
<evidence type="ECO:0000256" key="3">
    <source>
        <dbReference type="ARBA" id="ARBA00005150"/>
    </source>
</evidence>
<proteinExistence type="inferred from homology"/>
<feature type="domain" description="Mur ligase C-terminal" evidence="22">
    <location>
        <begin position="295"/>
        <end position="417"/>
    </location>
</feature>
<evidence type="ECO:0000259" key="23">
    <source>
        <dbReference type="Pfam" id="PF08245"/>
    </source>
</evidence>
<evidence type="ECO:0000256" key="1">
    <source>
        <dbReference type="ARBA" id="ARBA00002714"/>
    </source>
</evidence>
<dbReference type="EMBL" id="JASXSV010000008">
    <property type="protein sequence ID" value="MDP0588891.1"/>
    <property type="molecule type" value="Genomic_DNA"/>
</dbReference>
<dbReference type="NCBIfam" id="TIGR01499">
    <property type="entry name" value="folC"/>
    <property type="match status" value="1"/>
</dbReference>
<dbReference type="GO" id="GO:0005524">
    <property type="term" value="F:ATP binding"/>
    <property type="evidence" value="ECO:0007669"/>
    <property type="project" value="UniProtKB-KW"/>
</dbReference>
<comment type="caution">
    <text evidence="24">The sequence shown here is derived from an EMBL/GenBank/DDBJ whole genome shotgun (WGS) entry which is preliminary data.</text>
</comment>
<feature type="domain" description="Mur ligase central" evidence="23">
    <location>
        <begin position="52"/>
        <end position="192"/>
    </location>
</feature>
<dbReference type="PANTHER" id="PTHR11136">
    <property type="entry name" value="FOLYLPOLYGLUTAMATE SYNTHASE-RELATED"/>
    <property type="match status" value="1"/>
</dbReference>
<evidence type="ECO:0000256" key="18">
    <source>
        <dbReference type="ARBA" id="ARBA00047808"/>
    </source>
</evidence>